<keyword evidence="2" id="KW-1185">Reference proteome</keyword>
<evidence type="ECO:0000313" key="1">
    <source>
        <dbReference type="EMBL" id="RPB08533.1"/>
    </source>
</evidence>
<dbReference type="EMBL" id="ML119162">
    <property type="protein sequence ID" value="RPB08533.1"/>
    <property type="molecule type" value="Genomic_DNA"/>
</dbReference>
<organism evidence="1 2">
    <name type="scientific">Morchella conica CCBAS932</name>
    <dbReference type="NCBI Taxonomy" id="1392247"/>
    <lineage>
        <taxon>Eukaryota</taxon>
        <taxon>Fungi</taxon>
        <taxon>Dikarya</taxon>
        <taxon>Ascomycota</taxon>
        <taxon>Pezizomycotina</taxon>
        <taxon>Pezizomycetes</taxon>
        <taxon>Pezizales</taxon>
        <taxon>Morchellaceae</taxon>
        <taxon>Morchella</taxon>
    </lineage>
</organism>
<protein>
    <submittedName>
        <fullName evidence="1">Uncharacterized protein</fullName>
    </submittedName>
</protein>
<accession>A0A3N4KDD8</accession>
<name>A0A3N4KDD8_9PEZI</name>
<sequence length="78" mass="9389">MKGLNYAIASGSMCYSSTFPFTSYSSFCAPSHFFFFFRRLKEWYVVRLKGRNKETKKERHFSLAEKQVSIRYMLRHKK</sequence>
<dbReference type="Proteomes" id="UP000277580">
    <property type="component" value="Unassembled WGS sequence"/>
</dbReference>
<proteinExistence type="predicted"/>
<gene>
    <name evidence="1" type="ORF">P167DRAFT_341791</name>
</gene>
<dbReference type="InParanoid" id="A0A3N4KDD8"/>
<evidence type="ECO:0000313" key="2">
    <source>
        <dbReference type="Proteomes" id="UP000277580"/>
    </source>
</evidence>
<dbReference type="AlphaFoldDB" id="A0A3N4KDD8"/>
<reference evidence="1 2" key="1">
    <citation type="journal article" date="2018" name="Nat. Ecol. Evol.">
        <title>Pezizomycetes genomes reveal the molecular basis of ectomycorrhizal truffle lifestyle.</title>
        <authorList>
            <person name="Murat C."/>
            <person name="Payen T."/>
            <person name="Noel B."/>
            <person name="Kuo A."/>
            <person name="Morin E."/>
            <person name="Chen J."/>
            <person name="Kohler A."/>
            <person name="Krizsan K."/>
            <person name="Balestrini R."/>
            <person name="Da Silva C."/>
            <person name="Montanini B."/>
            <person name="Hainaut M."/>
            <person name="Levati E."/>
            <person name="Barry K.W."/>
            <person name="Belfiori B."/>
            <person name="Cichocki N."/>
            <person name="Clum A."/>
            <person name="Dockter R.B."/>
            <person name="Fauchery L."/>
            <person name="Guy J."/>
            <person name="Iotti M."/>
            <person name="Le Tacon F."/>
            <person name="Lindquist E.A."/>
            <person name="Lipzen A."/>
            <person name="Malagnac F."/>
            <person name="Mello A."/>
            <person name="Molinier V."/>
            <person name="Miyauchi S."/>
            <person name="Poulain J."/>
            <person name="Riccioni C."/>
            <person name="Rubini A."/>
            <person name="Sitrit Y."/>
            <person name="Splivallo R."/>
            <person name="Traeger S."/>
            <person name="Wang M."/>
            <person name="Zifcakova L."/>
            <person name="Wipf D."/>
            <person name="Zambonelli A."/>
            <person name="Paolocci F."/>
            <person name="Nowrousian M."/>
            <person name="Ottonello S."/>
            <person name="Baldrian P."/>
            <person name="Spatafora J.W."/>
            <person name="Henrissat B."/>
            <person name="Nagy L.G."/>
            <person name="Aury J.M."/>
            <person name="Wincker P."/>
            <person name="Grigoriev I.V."/>
            <person name="Bonfante P."/>
            <person name="Martin F.M."/>
        </authorList>
    </citation>
    <scope>NUCLEOTIDE SEQUENCE [LARGE SCALE GENOMIC DNA]</scope>
    <source>
        <strain evidence="1 2">CCBAS932</strain>
    </source>
</reference>